<evidence type="ECO:0000313" key="15">
    <source>
        <dbReference type="EMBL" id="KAJ0972376.1"/>
    </source>
</evidence>
<gene>
    <name evidence="15" type="ORF">J5N97_020335</name>
</gene>
<evidence type="ECO:0000256" key="8">
    <source>
        <dbReference type="ARBA" id="ARBA00022842"/>
    </source>
</evidence>
<keyword evidence="10 13" id="KW-0695">RNA-directed DNA polymerase</keyword>
<protein>
    <recommendedName>
        <fullName evidence="3 13">Telomerase reverse transcriptase</fullName>
        <ecNumber evidence="2 13">2.7.7.49</ecNumber>
    </recommendedName>
    <alternativeName>
        <fullName evidence="13">Telomerase catalytic subunit</fullName>
    </alternativeName>
</protein>
<dbReference type="Proteomes" id="UP001085076">
    <property type="component" value="Miscellaneous, Linkage group lg05"/>
</dbReference>
<comment type="caution">
    <text evidence="15">The sequence shown here is derived from an EMBL/GenBank/DDBJ whole genome shotgun (WGS) entry which is preliminary data.</text>
</comment>
<evidence type="ECO:0000256" key="10">
    <source>
        <dbReference type="ARBA" id="ARBA00022918"/>
    </source>
</evidence>
<dbReference type="GO" id="GO:0000333">
    <property type="term" value="C:telomerase catalytic core complex"/>
    <property type="evidence" value="ECO:0007669"/>
    <property type="project" value="TreeGrafter"/>
</dbReference>
<dbReference type="Gene3D" id="1.10.132.70">
    <property type="match status" value="1"/>
</dbReference>
<dbReference type="GO" id="GO:0000781">
    <property type="term" value="C:chromosome, telomeric region"/>
    <property type="evidence" value="ECO:0007669"/>
    <property type="project" value="UniProtKB-SubCell"/>
</dbReference>
<keyword evidence="9 13" id="KW-0779">Telomere</keyword>
<keyword evidence="6 13" id="KW-0548">Nucleotidyltransferase</keyword>
<keyword evidence="16" id="KW-1185">Reference proteome</keyword>
<dbReference type="PANTHER" id="PTHR12066:SF0">
    <property type="entry name" value="TELOMERASE REVERSE TRANSCRIPTASE"/>
    <property type="match status" value="1"/>
</dbReference>
<accession>A0A9D5HD50</accession>
<keyword evidence="11 13" id="KW-0539">Nucleus</keyword>
<dbReference type="GO" id="GO:0046872">
    <property type="term" value="F:metal ion binding"/>
    <property type="evidence" value="ECO:0007669"/>
    <property type="project" value="UniProtKB-KW"/>
</dbReference>
<dbReference type="Pfam" id="PF12009">
    <property type="entry name" value="Telomerase_RBD"/>
    <property type="match status" value="1"/>
</dbReference>
<dbReference type="InterPro" id="IPR043502">
    <property type="entry name" value="DNA/RNA_pol_sf"/>
</dbReference>
<evidence type="ECO:0000256" key="13">
    <source>
        <dbReference type="RuleBase" id="RU365061"/>
    </source>
</evidence>
<dbReference type="PRINTS" id="PR01365">
    <property type="entry name" value="TELOMERASERT"/>
</dbReference>
<evidence type="ECO:0000256" key="6">
    <source>
        <dbReference type="ARBA" id="ARBA00022695"/>
    </source>
</evidence>
<dbReference type="AlphaFoldDB" id="A0A9D5HD50"/>
<evidence type="ECO:0000313" key="16">
    <source>
        <dbReference type="Proteomes" id="UP001085076"/>
    </source>
</evidence>
<sequence>MARRARRHWRRRIPAALLKIYGDRVWTLRHAILSLLPHRPSSPSLCSCLGRRCLACVRRPHLLRDGDSPSYRRLLSRSFCVLSPDSPPPPHEFLASAFTQRQIVENTLKLMMGEQISPKNVLCNGYNNVARWSPNVELVSTSTWDLLLSRIGDPLMVFLLQFSSIFIPLMNKSHHQVTGIPIDKILSMQNSSLNSSNFSKKRLSGHASNRSQVDFEERNKDINFHVHQPSGLFGVNDSTNSIIASKMVGMQEKDCQNYGRQISLPECDKPVGNKRKRGREFSWYRRSKKKKMTYPGEQSTAIVCQQQPDTTSPISCGDYTEMASVCFHCSMLQAAQKINMRAYIERRQIFYSRSSSYLLFPRDHILNRLKPNDADAANLMEKIFGFPHGGPNYSFSCNLLTKACSIRSKCLYHFLLRLLKSIIRNAQRCQYRKLLDKHCKSPTIKKFQKLHEKTHENTAQQFDLVGSCCSNEQVVSFIWAVTRNIIPPDMFGGSSTWRALRKNIAKFVRLRRFEKFSIKECIHGLKTSSFTFLDNIRKSECYCKDKNKSEGGGMKNNPLNVNWEKLNLHSKFIQSWIYWLFSYILTPMIASNFYVTEKEHGKQDVFYYLKPVWRSLVGGTVACLRKRTYKLVDKAYVRQVLAKRNFGSSKVRFLPKEKNLRPLANLKAPSKLRFSNQEFTRNCFSVGGKCVAENSKSMKNDRRGMVTCSKSVNSALHELYAILRSIMVKDPDKLGSSVFDYNDIYQKLYHFLFEIRKGHNMMHKIYIVIADVSKAFDSIDQDILINIMKGVIKDNEYVVRKYARVICKKSPIALFKQVSFDESGIDFDVRSFQAATQLCSTHGIFADKGIIKKIKQQNLHYLLNEHVKHNILQVDGSFYEQKLGISQGSLVSTLLCSLYYGNLEKNMIYPYLENTHQSYSKVIVNEEESVIDRCTGEKLMVELFGNAISGIQPVKDDEHCTGKPRKHDYDEDILLSGGRHECLNYGTNTSSSSENECASPPKFMLLRLIDDYLFVSTSEMQATSFFNMMREGFKEYNCSMNDEKFCLNFEIGGSEDKLNRIYTGADGVSFLPWSGLFINSQTLEIQADYMRYWGAHLRSTISIHAHSRPFYNLRAKLCAYMRPKCHPIFYDSNINSLATVGLNAYQAFLLCAMKFHCYVCGLPTISHLDPNYFLQMIQYSFSYFYQLIEKQMHDMELRFHIQPVHKLKKAEYLWLGLSAYIRVLKKKQSRHKELLSLLRSKLASHWRIVEPLPHLRYAVDDSHSSVFWKIKY</sequence>
<evidence type="ECO:0000256" key="1">
    <source>
        <dbReference type="ARBA" id="ARBA00008001"/>
    </source>
</evidence>
<dbReference type="PROSITE" id="PS50878">
    <property type="entry name" value="RT_POL"/>
    <property type="match status" value="1"/>
</dbReference>
<keyword evidence="7 13" id="KW-0479">Metal-binding</keyword>
<dbReference type="FunFam" id="3.30.70.2630:FF:000002">
    <property type="entry name" value="Telomerase reverse transcriptase"/>
    <property type="match status" value="1"/>
</dbReference>
<dbReference type="GO" id="GO:0070034">
    <property type="term" value="F:telomerase RNA binding"/>
    <property type="evidence" value="ECO:0007669"/>
    <property type="project" value="TreeGrafter"/>
</dbReference>
<evidence type="ECO:0000259" key="14">
    <source>
        <dbReference type="PROSITE" id="PS50878"/>
    </source>
</evidence>
<dbReference type="InterPro" id="IPR003545">
    <property type="entry name" value="Telomerase_RT"/>
</dbReference>
<evidence type="ECO:0000256" key="4">
    <source>
        <dbReference type="ARBA" id="ARBA00022454"/>
    </source>
</evidence>
<evidence type="ECO:0000256" key="2">
    <source>
        <dbReference type="ARBA" id="ARBA00012493"/>
    </source>
</evidence>
<feature type="domain" description="Reverse transcriptase" evidence="14">
    <location>
        <begin position="635"/>
        <end position="1078"/>
    </location>
</feature>
<evidence type="ECO:0000256" key="7">
    <source>
        <dbReference type="ARBA" id="ARBA00022723"/>
    </source>
</evidence>
<comment type="catalytic activity">
    <reaction evidence="12 13">
        <text>DNA(n) + a 2'-deoxyribonucleoside 5'-triphosphate = DNA(n+1) + diphosphate</text>
        <dbReference type="Rhea" id="RHEA:22508"/>
        <dbReference type="Rhea" id="RHEA-COMP:17339"/>
        <dbReference type="Rhea" id="RHEA-COMP:17340"/>
        <dbReference type="ChEBI" id="CHEBI:33019"/>
        <dbReference type="ChEBI" id="CHEBI:61560"/>
        <dbReference type="ChEBI" id="CHEBI:173112"/>
        <dbReference type="EC" id="2.7.7.49"/>
    </reaction>
</comment>
<comment type="function">
    <text evidence="13">Telomerase is a ribonucleoprotein enzyme essential for the replication of chromosome termini in most eukaryotes. It elongates telomeres. It is a reverse transcriptase that adds simple sequence repeats to chromosome ends by copying a template sequence within the RNA component of the enzyme.</text>
</comment>
<keyword evidence="8 13" id="KW-0460">Magnesium</keyword>
<dbReference type="GO" id="GO:0003720">
    <property type="term" value="F:telomerase activity"/>
    <property type="evidence" value="ECO:0007669"/>
    <property type="project" value="InterPro"/>
</dbReference>
<evidence type="ECO:0000256" key="12">
    <source>
        <dbReference type="ARBA" id="ARBA00048173"/>
    </source>
</evidence>
<dbReference type="EC" id="2.7.7.49" evidence="2 13"/>
<dbReference type="Pfam" id="PF21399">
    <property type="entry name" value="TERT_C"/>
    <property type="match status" value="1"/>
</dbReference>
<dbReference type="GO" id="GO:0042162">
    <property type="term" value="F:telomeric DNA binding"/>
    <property type="evidence" value="ECO:0007669"/>
    <property type="project" value="TreeGrafter"/>
</dbReference>
<dbReference type="Gene3D" id="3.30.70.2630">
    <property type="match status" value="1"/>
</dbReference>
<keyword evidence="4 13" id="KW-0158">Chromosome</keyword>
<dbReference type="SUPFAM" id="SSF56672">
    <property type="entry name" value="DNA/RNA polymerases"/>
    <property type="match status" value="1"/>
</dbReference>
<reference evidence="15" key="2">
    <citation type="journal article" date="2022" name="Hortic Res">
        <title>The genome of Dioscorea zingiberensis sheds light on the biosynthesis, origin and evolution of the medicinally important diosgenin saponins.</title>
        <authorList>
            <person name="Li Y."/>
            <person name="Tan C."/>
            <person name="Li Z."/>
            <person name="Guo J."/>
            <person name="Li S."/>
            <person name="Chen X."/>
            <person name="Wang C."/>
            <person name="Dai X."/>
            <person name="Yang H."/>
            <person name="Song W."/>
            <person name="Hou L."/>
            <person name="Xu J."/>
            <person name="Tong Z."/>
            <person name="Xu A."/>
            <person name="Yuan X."/>
            <person name="Wang W."/>
            <person name="Yang Q."/>
            <person name="Chen L."/>
            <person name="Sun Z."/>
            <person name="Wang K."/>
            <person name="Pan B."/>
            <person name="Chen J."/>
            <person name="Bao Y."/>
            <person name="Liu F."/>
            <person name="Qi X."/>
            <person name="Gang D.R."/>
            <person name="Wen J."/>
            <person name="Li J."/>
        </authorList>
    </citation>
    <scope>NUCLEOTIDE SEQUENCE</scope>
    <source>
        <strain evidence="15">Dzin_1.0</strain>
    </source>
</reference>
<dbReference type="PANTHER" id="PTHR12066">
    <property type="entry name" value="TELOMERASE REVERSE TRANSCRIPTASE"/>
    <property type="match status" value="1"/>
</dbReference>
<organism evidence="15 16">
    <name type="scientific">Dioscorea zingiberensis</name>
    <dbReference type="NCBI Taxonomy" id="325984"/>
    <lineage>
        <taxon>Eukaryota</taxon>
        <taxon>Viridiplantae</taxon>
        <taxon>Streptophyta</taxon>
        <taxon>Embryophyta</taxon>
        <taxon>Tracheophyta</taxon>
        <taxon>Spermatophyta</taxon>
        <taxon>Magnoliopsida</taxon>
        <taxon>Liliopsida</taxon>
        <taxon>Dioscoreales</taxon>
        <taxon>Dioscoreaceae</taxon>
        <taxon>Dioscorea</taxon>
    </lineage>
</organism>
<keyword evidence="5 13" id="KW-0808">Transferase</keyword>
<reference evidence="15" key="1">
    <citation type="submission" date="2021-03" db="EMBL/GenBank/DDBJ databases">
        <authorList>
            <person name="Li Z."/>
            <person name="Yang C."/>
        </authorList>
    </citation>
    <scope>NUCLEOTIDE SEQUENCE</scope>
    <source>
        <strain evidence="15">Dzin_1.0</strain>
        <tissue evidence="15">Leaf</tissue>
    </source>
</reference>
<dbReference type="EMBL" id="JAGGNH010000005">
    <property type="protein sequence ID" value="KAJ0972376.1"/>
    <property type="molecule type" value="Genomic_DNA"/>
</dbReference>
<comment type="subcellular location">
    <subcellularLocation>
        <location evidence="13">Nucleus</location>
    </subcellularLocation>
    <subcellularLocation>
        <location evidence="13">Chromosome</location>
        <location evidence="13">Telomere</location>
    </subcellularLocation>
</comment>
<evidence type="ECO:0000256" key="11">
    <source>
        <dbReference type="ARBA" id="ARBA00023242"/>
    </source>
</evidence>
<evidence type="ECO:0000256" key="3">
    <source>
        <dbReference type="ARBA" id="ARBA00016182"/>
    </source>
</evidence>
<evidence type="ECO:0000256" key="9">
    <source>
        <dbReference type="ARBA" id="ARBA00022895"/>
    </source>
</evidence>
<dbReference type="OrthoDB" id="289721at2759"/>
<evidence type="ECO:0000256" key="5">
    <source>
        <dbReference type="ARBA" id="ARBA00022679"/>
    </source>
</evidence>
<dbReference type="SMART" id="SM00975">
    <property type="entry name" value="Telomerase_RBD"/>
    <property type="match status" value="1"/>
</dbReference>
<proteinExistence type="inferred from homology"/>
<dbReference type="InterPro" id="IPR021891">
    <property type="entry name" value="Telomerase_RBD"/>
</dbReference>
<name>A0A9D5HD50_9LILI</name>
<dbReference type="CDD" id="cd01648">
    <property type="entry name" value="TERT"/>
    <property type="match status" value="1"/>
</dbReference>
<dbReference type="Gene3D" id="1.10.357.90">
    <property type="match status" value="1"/>
</dbReference>
<dbReference type="InterPro" id="IPR000477">
    <property type="entry name" value="RT_dom"/>
</dbReference>
<dbReference type="GO" id="GO:0007004">
    <property type="term" value="P:telomere maintenance via telomerase"/>
    <property type="evidence" value="ECO:0007669"/>
    <property type="project" value="TreeGrafter"/>
</dbReference>
<comment type="similarity">
    <text evidence="1 13">Belongs to the reverse transcriptase family. Telomerase subfamily.</text>
</comment>
<dbReference type="InterPro" id="IPR049139">
    <property type="entry name" value="TERT_C"/>
</dbReference>